<accession>W4RWR3</accession>
<organism evidence="1 2">
    <name type="scientific">Mesobacillus boroniphilus JCM 21738</name>
    <dbReference type="NCBI Taxonomy" id="1294265"/>
    <lineage>
        <taxon>Bacteria</taxon>
        <taxon>Bacillati</taxon>
        <taxon>Bacillota</taxon>
        <taxon>Bacilli</taxon>
        <taxon>Bacillales</taxon>
        <taxon>Bacillaceae</taxon>
        <taxon>Mesobacillus</taxon>
    </lineage>
</organism>
<protein>
    <submittedName>
        <fullName evidence="1">Macrolide-efflux protein</fullName>
    </submittedName>
</protein>
<reference evidence="1 2" key="1">
    <citation type="submission" date="2013-12" db="EMBL/GenBank/DDBJ databases">
        <title>NBRP : Genome information of microbial organism related human and environment.</title>
        <authorList>
            <person name="Hattori M."/>
            <person name="Oshima K."/>
            <person name="Inaba H."/>
            <person name="Suda W."/>
            <person name="Sakamoto M."/>
            <person name="Iino T."/>
            <person name="Kitahara M."/>
            <person name="Oshida Y."/>
            <person name="Iida T."/>
            <person name="Kudo T."/>
            <person name="Itoh T."/>
            <person name="Ahmed I."/>
            <person name="Ohkuma M."/>
        </authorList>
    </citation>
    <scope>NUCLEOTIDE SEQUENCE [LARGE SCALE GENOMIC DNA]</scope>
    <source>
        <strain evidence="1 2">JCM 21738</strain>
    </source>
</reference>
<proteinExistence type="predicted"/>
<comment type="caution">
    <text evidence="1">The sequence shown here is derived from an EMBL/GenBank/DDBJ whole genome shotgun (WGS) entry which is preliminary data.</text>
</comment>
<dbReference type="Proteomes" id="UP000018949">
    <property type="component" value="Unassembled WGS sequence"/>
</dbReference>
<dbReference type="EMBL" id="BAUW01000159">
    <property type="protein sequence ID" value="GAE48318.1"/>
    <property type="molecule type" value="Genomic_DNA"/>
</dbReference>
<name>W4RWR3_9BACI</name>
<dbReference type="AlphaFoldDB" id="W4RWR3"/>
<evidence type="ECO:0000313" key="2">
    <source>
        <dbReference type="Proteomes" id="UP000018949"/>
    </source>
</evidence>
<evidence type="ECO:0000313" key="1">
    <source>
        <dbReference type="EMBL" id="GAE48318.1"/>
    </source>
</evidence>
<dbReference type="eggNOG" id="COG2814">
    <property type="taxonomic scope" value="Bacteria"/>
</dbReference>
<sequence length="58" mass="6366">MVFAVLFLRSAVPRFFFPAEHGMVQGILKKEDYTTAAGLNQLVMSLFMLFGNGLGVLA</sequence>
<gene>
    <name evidence="1" type="ORF">JCM21738_5427</name>
</gene>
<keyword evidence="2" id="KW-1185">Reference proteome</keyword>